<comment type="function">
    <text evidence="3">Catalyzes the hydrolytic dehalogenation of small (S)-2-haloalkanoic acids to yield the corresponding (R)-2-hydroxyalkanoic acids.</text>
</comment>
<dbReference type="SFLD" id="SFLDG01135">
    <property type="entry name" value="C1.5.6:_HAD__Beta-PGM__Phospha"/>
    <property type="match status" value="1"/>
</dbReference>
<dbReference type="SUPFAM" id="SSF56784">
    <property type="entry name" value="HAD-like"/>
    <property type="match status" value="1"/>
</dbReference>
<dbReference type="InterPro" id="IPR051540">
    <property type="entry name" value="S-2-haloacid_dehalogenase"/>
</dbReference>
<protein>
    <recommendedName>
        <fullName evidence="3">(S)-2-haloacid dehalogenase</fullName>
        <ecNumber evidence="3">3.8.1.2</ecNumber>
    </recommendedName>
    <alternativeName>
        <fullName evidence="3">2-haloalkanoic acid dehalogenase</fullName>
    </alternativeName>
    <alternativeName>
        <fullName evidence="3">Halocarboxylic acid halidohydrolase</fullName>
    </alternativeName>
    <alternativeName>
        <fullName evidence="3">L-2-haloacid dehalogenase</fullName>
    </alternativeName>
</protein>
<dbReference type="Pfam" id="PF00702">
    <property type="entry name" value="Hydrolase"/>
    <property type="match status" value="1"/>
</dbReference>
<dbReference type="InterPro" id="IPR036412">
    <property type="entry name" value="HAD-like_sf"/>
</dbReference>
<evidence type="ECO:0000256" key="2">
    <source>
        <dbReference type="ARBA" id="ARBA00022801"/>
    </source>
</evidence>
<comment type="caution">
    <text evidence="4">The sequence shown here is derived from an EMBL/GenBank/DDBJ whole genome shotgun (WGS) entry which is preliminary data.</text>
</comment>
<comment type="catalytic activity">
    <reaction evidence="3">
        <text>an (S)-2-haloacid + H2O = a (2R)-2-hydroxycarboxylate + a halide anion + H(+)</text>
        <dbReference type="Rhea" id="RHEA:11192"/>
        <dbReference type="ChEBI" id="CHEBI:15377"/>
        <dbReference type="ChEBI" id="CHEBI:15378"/>
        <dbReference type="ChEBI" id="CHEBI:16042"/>
        <dbReference type="ChEBI" id="CHEBI:58314"/>
        <dbReference type="ChEBI" id="CHEBI:137405"/>
        <dbReference type="EC" id="3.8.1.2"/>
    </reaction>
</comment>
<dbReference type="NCBIfam" id="TIGR01493">
    <property type="entry name" value="HAD-SF-IA-v2"/>
    <property type="match status" value="1"/>
</dbReference>
<proteinExistence type="inferred from homology"/>
<organism evidence="4 5">
    <name type="scientific">Roseovarius aquimarinus</name>
    <dbReference type="NCBI Taxonomy" id="1229156"/>
    <lineage>
        <taxon>Bacteria</taxon>
        <taxon>Pseudomonadati</taxon>
        <taxon>Pseudomonadota</taxon>
        <taxon>Alphaproteobacteria</taxon>
        <taxon>Rhodobacterales</taxon>
        <taxon>Roseobacteraceae</taxon>
        <taxon>Roseovarius</taxon>
    </lineage>
</organism>
<dbReference type="NCBIfam" id="TIGR01428">
    <property type="entry name" value="HAD_type_II"/>
    <property type="match status" value="1"/>
</dbReference>
<dbReference type="PANTHER" id="PTHR43316">
    <property type="entry name" value="HYDROLASE, HALOACID DELAHOGENASE-RELATED"/>
    <property type="match status" value="1"/>
</dbReference>
<dbReference type="SFLD" id="SFLDG01129">
    <property type="entry name" value="C1.5:_HAD__Beta-PGM__Phosphata"/>
    <property type="match status" value="1"/>
</dbReference>
<dbReference type="Gene3D" id="1.10.150.240">
    <property type="entry name" value="Putative phosphatase, domain 2"/>
    <property type="match status" value="1"/>
</dbReference>
<reference evidence="4 5" key="1">
    <citation type="submission" date="2024-10" db="EMBL/GenBank/DDBJ databases">
        <authorList>
            <person name="Yang X.-N."/>
        </authorList>
    </citation>
    <scope>NUCLEOTIDE SEQUENCE [LARGE SCALE GENOMIC DNA]</scope>
    <source>
        <strain evidence="4 5">CAU 1059</strain>
    </source>
</reference>
<dbReference type="InterPro" id="IPR023214">
    <property type="entry name" value="HAD_sf"/>
</dbReference>
<dbReference type="InterPro" id="IPR023198">
    <property type="entry name" value="PGP-like_dom2"/>
</dbReference>
<dbReference type="InterPro" id="IPR006439">
    <property type="entry name" value="HAD-SF_hydro_IA"/>
</dbReference>
<evidence type="ECO:0000313" key="5">
    <source>
        <dbReference type="Proteomes" id="UP001607157"/>
    </source>
</evidence>
<dbReference type="CDD" id="cd02588">
    <property type="entry name" value="HAD_L2-DEX"/>
    <property type="match status" value="1"/>
</dbReference>
<evidence type="ECO:0000256" key="3">
    <source>
        <dbReference type="RuleBase" id="RU368077"/>
    </source>
</evidence>
<comment type="similarity">
    <text evidence="1 3">Belongs to the HAD-like hydrolase superfamily. S-2-haloalkanoic acid dehalogenase family.</text>
</comment>
<dbReference type="Proteomes" id="UP001607157">
    <property type="component" value="Unassembled WGS sequence"/>
</dbReference>
<sequence length="227" mass="24526">MPITTCIFDAYGTLLDVSAAARAAAAEPGRERLADCWPEIAKNWRSKQLGYTWLRTIMDDHADFWTVTGDALDWALAAEGIDDPDLRARLMELYRELEAFPEVAPMLRRLKAAGLNTAILSNGTPDMLEAATVSAGIRGDLDDILSVEMVGIYKPSRAVYDMVGRRFACAPGEVLFVSSNGWDAAAASAYGFTVAWANRASEPVEALPGKPHHVLSDLETIPALAGA</sequence>
<dbReference type="PRINTS" id="PR00413">
    <property type="entry name" value="HADHALOGNASE"/>
</dbReference>
<keyword evidence="5" id="KW-1185">Reference proteome</keyword>
<name>A0ABW7I2Q7_9RHOB</name>
<evidence type="ECO:0000313" key="4">
    <source>
        <dbReference type="EMBL" id="MFH0252444.1"/>
    </source>
</evidence>
<dbReference type="EC" id="3.8.1.2" evidence="3"/>
<dbReference type="InterPro" id="IPR006328">
    <property type="entry name" value="2-HAD"/>
</dbReference>
<dbReference type="SFLD" id="SFLDF00045">
    <property type="entry name" value="2-haloacid_dehalogenase"/>
    <property type="match status" value="1"/>
</dbReference>
<keyword evidence="2 3" id="KW-0378">Hydrolase</keyword>
<gene>
    <name evidence="4" type="ORF">ACGRVM_00940</name>
</gene>
<dbReference type="EMBL" id="JBIHMM010000001">
    <property type="protein sequence ID" value="MFH0252444.1"/>
    <property type="molecule type" value="Genomic_DNA"/>
</dbReference>
<dbReference type="PANTHER" id="PTHR43316:SF3">
    <property type="entry name" value="HALOACID DEHALOGENASE, TYPE II (AFU_ORTHOLOGUE AFUA_2G07750)-RELATED"/>
    <property type="match status" value="1"/>
</dbReference>
<evidence type="ECO:0000256" key="1">
    <source>
        <dbReference type="ARBA" id="ARBA00008106"/>
    </source>
</evidence>
<dbReference type="RefSeq" id="WP_377169608.1">
    <property type="nucleotide sequence ID" value="NZ_JBHTJC010000001.1"/>
</dbReference>
<dbReference type="Gene3D" id="3.40.50.1000">
    <property type="entry name" value="HAD superfamily/HAD-like"/>
    <property type="match status" value="1"/>
</dbReference>
<dbReference type="SFLD" id="SFLDS00003">
    <property type="entry name" value="Haloacid_Dehalogenase"/>
    <property type="match status" value="1"/>
</dbReference>
<accession>A0ABW7I2Q7</accession>